<evidence type="ECO:0000256" key="3">
    <source>
        <dbReference type="ARBA" id="ARBA00022748"/>
    </source>
</evidence>
<evidence type="ECO:0000256" key="2">
    <source>
        <dbReference type="ARBA" id="ARBA00007758"/>
    </source>
</evidence>
<evidence type="ECO:0000313" key="7">
    <source>
        <dbReference type="EMBL" id="AVP97072.1"/>
    </source>
</evidence>
<dbReference type="InterPro" id="IPR017937">
    <property type="entry name" value="Thioredoxin_CS"/>
</dbReference>
<name>A0A2P1PQG6_9GAMM</name>
<dbReference type="InterPro" id="IPR050553">
    <property type="entry name" value="Thioredoxin_ResA/DsbE_sf"/>
</dbReference>
<dbReference type="PANTHER" id="PTHR42852">
    <property type="entry name" value="THIOL:DISULFIDE INTERCHANGE PROTEIN DSBE"/>
    <property type="match status" value="1"/>
</dbReference>
<feature type="domain" description="Thioredoxin" evidence="6">
    <location>
        <begin position="31"/>
        <end position="170"/>
    </location>
</feature>
<proteinExistence type="inferred from homology"/>
<dbReference type="KEGG" id="xba:C7S18_07640"/>
<comment type="similarity">
    <text evidence="2">Belongs to the thioredoxin family. DsbE subfamily.</text>
</comment>
<dbReference type="InterPro" id="IPR004799">
    <property type="entry name" value="Periplasmic_diS_OxRdtase_DsbE"/>
</dbReference>
<dbReference type="GO" id="GO:0015036">
    <property type="term" value="F:disulfide oxidoreductase activity"/>
    <property type="evidence" value="ECO:0007669"/>
    <property type="project" value="InterPro"/>
</dbReference>
<gene>
    <name evidence="7" type="ORF">C7S18_07640</name>
</gene>
<keyword evidence="3" id="KW-0201">Cytochrome c-type biogenesis</keyword>
<dbReference type="NCBIfam" id="TIGR00385">
    <property type="entry name" value="dsbE"/>
    <property type="match status" value="1"/>
</dbReference>
<dbReference type="Pfam" id="PF08534">
    <property type="entry name" value="Redoxin"/>
    <property type="match status" value="1"/>
</dbReference>
<dbReference type="EMBL" id="CP027860">
    <property type="protein sequence ID" value="AVP97072.1"/>
    <property type="molecule type" value="Genomic_DNA"/>
</dbReference>
<keyword evidence="5" id="KW-0676">Redox-active center</keyword>
<sequence>MMRYLPIAVFIALAVLLFVGLGLDPKQVPSPLIDKPAPPFNLPELRDPTQRVDNKALLGTPYLLNVWGSWCPACRDEHPVVVEFARRHHLTVIGLNWKDDPATAMQWLQRFGDPYSAIAVDADGRTAIDYGVYGAPETFLIDAQGIIRYKKIGPLTPDDFEREVLPRIGVKS</sequence>
<dbReference type="GO" id="GO:0017004">
    <property type="term" value="P:cytochrome complex assembly"/>
    <property type="evidence" value="ECO:0007669"/>
    <property type="project" value="UniProtKB-KW"/>
</dbReference>
<dbReference type="RefSeq" id="WP_106890997.1">
    <property type="nucleotide sequence ID" value="NZ_CP027860.1"/>
</dbReference>
<dbReference type="PROSITE" id="PS51352">
    <property type="entry name" value="THIOREDOXIN_2"/>
    <property type="match status" value="1"/>
</dbReference>
<dbReference type="Gene3D" id="3.40.30.10">
    <property type="entry name" value="Glutaredoxin"/>
    <property type="match status" value="1"/>
</dbReference>
<evidence type="ECO:0000256" key="4">
    <source>
        <dbReference type="ARBA" id="ARBA00023157"/>
    </source>
</evidence>
<evidence type="ECO:0000256" key="5">
    <source>
        <dbReference type="ARBA" id="ARBA00023284"/>
    </source>
</evidence>
<dbReference type="InterPro" id="IPR036249">
    <property type="entry name" value="Thioredoxin-like_sf"/>
</dbReference>
<dbReference type="AlphaFoldDB" id="A0A2P1PQG6"/>
<evidence type="ECO:0000313" key="8">
    <source>
        <dbReference type="Proteomes" id="UP000241074"/>
    </source>
</evidence>
<evidence type="ECO:0000259" key="6">
    <source>
        <dbReference type="PROSITE" id="PS51352"/>
    </source>
</evidence>
<dbReference type="InterPro" id="IPR013740">
    <property type="entry name" value="Redoxin"/>
</dbReference>
<dbReference type="PROSITE" id="PS00194">
    <property type="entry name" value="THIOREDOXIN_1"/>
    <property type="match status" value="1"/>
</dbReference>
<dbReference type="InterPro" id="IPR013766">
    <property type="entry name" value="Thioredoxin_domain"/>
</dbReference>
<dbReference type="OrthoDB" id="9799347at2"/>
<protein>
    <submittedName>
        <fullName evidence="7">DsbE family thiol:disulfide interchange protein</fullName>
    </submittedName>
</protein>
<comment type="subcellular location">
    <subcellularLocation>
        <location evidence="1">Cell inner membrane</location>
        <topology evidence="1">Single-pass membrane protein</topology>
        <orientation evidence="1">Periplasmic side</orientation>
    </subcellularLocation>
</comment>
<organism evidence="7 8">
    <name type="scientific">Ahniella affigens</name>
    <dbReference type="NCBI Taxonomy" id="2021234"/>
    <lineage>
        <taxon>Bacteria</taxon>
        <taxon>Pseudomonadati</taxon>
        <taxon>Pseudomonadota</taxon>
        <taxon>Gammaproteobacteria</taxon>
        <taxon>Lysobacterales</taxon>
        <taxon>Rhodanobacteraceae</taxon>
        <taxon>Ahniella</taxon>
    </lineage>
</organism>
<dbReference type="GO" id="GO:0030288">
    <property type="term" value="C:outer membrane-bounded periplasmic space"/>
    <property type="evidence" value="ECO:0007669"/>
    <property type="project" value="InterPro"/>
</dbReference>
<dbReference type="Proteomes" id="UP000241074">
    <property type="component" value="Chromosome"/>
</dbReference>
<reference evidence="7 8" key="1">
    <citation type="submission" date="2018-03" db="EMBL/GenBank/DDBJ databases">
        <title>Ahniella affigens gen. nov., sp. nov., a gammaproteobacterium isolated from sandy soil near a stream.</title>
        <authorList>
            <person name="Ko Y."/>
            <person name="Kim J.-H."/>
        </authorList>
    </citation>
    <scope>NUCLEOTIDE SEQUENCE [LARGE SCALE GENOMIC DNA]</scope>
    <source>
        <strain evidence="7 8">D13</strain>
    </source>
</reference>
<reference evidence="7 8" key="2">
    <citation type="submission" date="2018-03" db="EMBL/GenBank/DDBJ databases">
        <authorList>
            <person name="Keele B.F."/>
        </authorList>
    </citation>
    <scope>NUCLEOTIDE SEQUENCE [LARGE SCALE GENOMIC DNA]</scope>
    <source>
        <strain evidence="7 8">D13</strain>
    </source>
</reference>
<keyword evidence="8" id="KW-1185">Reference proteome</keyword>
<keyword evidence="4" id="KW-1015">Disulfide bond</keyword>
<dbReference type="PANTHER" id="PTHR42852:SF6">
    <property type="entry name" value="THIOL:DISULFIDE INTERCHANGE PROTEIN DSBE"/>
    <property type="match status" value="1"/>
</dbReference>
<dbReference type="SUPFAM" id="SSF52833">
    <property type="entry name" value="Thioredoxin-like"/>
    <property type="match status" value="1"/>
</dbReference>
<evidence type="ECO:0000256" key="1">
    <source>
        <dbReference type="ARBA" id="ARBA00004383"/>
    </source>
</evidence>
<dbReference type="CDD" id="cd03010">
    <property type="entry name" value="TlpA_like_DsbE"/>
    <property type="match status" value="1"/>
</dbReference>
<dbReference type="GO" id="GO:0005886">
    <property type="term" value="C:plasma membrane"/>
    <property type="evidence" value="ECO:0007669"/>
    <property type="project" value="UniProtKB-SubCell"/>
</dbReference>
<accession>A0A2P1PQG6</accession>